<dbReference type="Pfam" id="PF01339">
    <property type="entry name" value="CheB_methylest"/>
    <property type="match status" value="1"/>
</dbReference>
<comment type="similarity">
    <text evidence="5">Belongs to the CheB family.</text>
</comment>
<dbReference type="HAMAP" id="MF_00099">
    <property type="entry name" value="CheB_chemtxs"/>
    <property type="match status" value="1"/>
</dbReference>
<dbReference type="EMBL" id="JXTP01000080">
    <property type="protein sequence ID" value="KIU26359.1"/>
    <property type="molecule type" value="Genomic_DNA"/>
</dbReference>
<evidence type="ECO:0000313" key="11">
    <source>
        <dbReference type="Proteomes" id="UP000033203"/>
    </source>
</evidence>
<dbReference type="EC" id="3.1.1.61" evidence="5"/>
<dbReference type="Gene3D" id="3.40.50.180">
    <property type="entry name" value="Methylesterase CheB, C-terminal domain"/>
    <property type="match status" value="1"/>
</dbReference>
<feature type="active site" evidence="5 6">
    <location>
        <position position="187"/>
    </location>
</feature>
<dbReference type="SUPFAM" id="SSF52738">
    <property type="entry name" value="Methylesterase CheB, C-terminal domain"/>
    <property type="match status" value="1"/>
</dbReference>
<keyword evidence="2 5" id="KW-0145">Chemotaxis</keyword>
<evidence type="ECO:0000313" key="10">
    <source>
        <dbReference type="EMBL" id="KIU26359.1"/>
    </source>
</evidence>
<dbReference type="InterPro" id="IPR000673">
    <property type="entry name" value="Sig_transdc_resp-reg_Me-estase"/>
</dbReference>
<evidence type="ECO:0000256" key="3">
    <source>
        <dbReference type="ARBA" id="ARBA00022801"/>
    </source>
</evidence>
<evidence type="ECO:0000256" key="6">
    <source>
        <dbReference type="PROSITE-ProRule" id="PRU00050"/>
    </source>
</evidence>
<evidence type="ECO:0000259" key="9">
    <source>
        <dbReference type="PROSITE" id="PS50122"/>
    </source>
</evidence>
<proteinExistence type="inferred from homology"/>
<name>A0A0D1KPF3_9SPHN</name>
<dbReference type="SUPFAM" id="SSF52172">
    <property type="entry name" value="CheY-like"/>
    <property type="match status" value="1"/>
</dbReference>
<dbReference type="PANTHER" id="PTHR42872:SF6">
    <property type="entry name" value="PROTEIN-GLUTAMATE METHYLESTERASE_PROTEIN-GLUTAMINE GLUTAMINASE"/>
    <property type="match status" value="1"/>
</dbReference>
<feature type="active site" evidence="5 6">
    <location>
        <position position="283"/>
    </location>
</feature>
<dbReference type="Proteomes" id="UP000033203">
    <property type="component" value="Unassembled WGS sequence"/>
</dbReference>
<keyword evidence="3 5" id="KW-0378">Hydrolase</keyword>
<dbReference type="PATRIC" id="fig|1549858.7.peg.3165"/>
<sequence>MTVRALVVDDSPTMRAMVSHSLSQDPDIEVVGTADGPMTAREMIKSLNPDVITLDIEMPGMNGLDFLEKIMRLRPMPVVMLSTLTGKGAEATIRALELGAFDCYEKPKQAFGGGLGNDLTRLVKAAAKSRVRPRFQAAPVPRAPAADYMPRQDAMIAIGSSTGGVETLIELLGGFPVNCPPTVIVQHMPESYVPTFAARLDRLSAPHVSVARPGAPLEVGHVYVAPGGAYHTEITGGTLRRCRLVEDEKMSGHRPSVDRLFHSVARWAGASAVGAILTGMGADGAQGLKAMRDKGAMTIGQDADSCVVYGMPAAAFQMGAVTAQLPLSKIAARLMAECRA</sequence>
<comment type="domain">
    <text evidence="5">Contains a C-terminal catalytic domain, and an N-terminal region which modulates catalytic activity.</text>
</comment>
<dbReference type="SMART" id="SM00448">
    <property type="entry name" value="REC"/>
    <property type="match status" value="1"/>
</dbReference>
<dbReference type="CDD" id="cd17541">
    <property type="entry name" value="REC_CheB-like"/>
    <property type="match status" value="1"/>
</dbReference>
<feature type="domain" description="Response regulatory" evidence="8">
    <location>
        <begin position="4"/>
        <end position="121"/>
    </location>
</feature>
<dbReference type="Pfam" id="PF00072">
    <property type="entry name" value="Response_reg"/>
    <property type="match status" value="1"/>
</dbReference>
<dbReference type="NCBIfam" id="NF001965">
    <property type="entry name" value="PRK00742.1"/>
    <property type="match status" value="1"/>
</dbReference>
<dbReference type="AlphaFoldDB" id="A0A0D1KPF3"/>
<comment type="PTM">
    <text evidence="5">Phosphorylated by CheA. Phosphorylation of the N-terminal regulatory domain activates the methylesterase activity.</text>
</comment>
<reference evidence="10 11" key="1">
    <citation type="submission" date="2015-01" db="EMBL/GenBank/DDBJ databases">
        <title>Genome of Sphingomonas taxi strain 30a.</title>
        <authorList>
            <person name="Eevers N."/>
            <person name="Van Hamme J."/>
            <person name="Bottos E."/>
            <person name="Weyens N."/>
            <person name="Vangronsveld J."/>
        </authorList>
    </citation>
    <scope>NUCLEOTIDE SEQUENCE [LARGE SCALE GENOMIC DNA]</scope>
    <source>
        <strain evidence="10 11">30a</strain>
    </source>
</reference>
<evidence type="ECO:0000256" key="1">
    <source>
        <dbReference type="ARBA" id="ARBA00022490"/>
    </source>
</evidence>
<comment type="caution">
    <text evidence="10">The sequence shown here is derived from an EMBL/GenBank/DDBJ whole genome shotgun (WGS) entry which is preliminary data.</text>
</comment>
<evidence type="ECO:0000256" key="2">
    <source>
        <dbReference type="ARBA" id="ARBA00022500"/>
    </source>
</evidence>
<evidence type="ECO:0000259" key="8">
    <source>
        <dbReference type="PROSITE" id="PS50110"/>
    </source>
</evidence>
<dbReference type="InterPro" id="IPR001789">
    <property type="entry name" value="Sig_transdc_resp-reg_receiver"/>
</dbReference>
<feature type="domain" description="CheB-type methylesterase" evidence="9">
    <location>
        <begin position="150"/>
        <end position="340"/>
    </location>
</feature>
<dbReference type="PANTHER" id="PTHR42872">
    <property type="entry name" value="PROTEIN-GLUTAMATE METHYLESTERASE/PROTEIN-GLUTAMINE GLUTAMINASE"/>
    <property type="match status" value="1"/>
</dbReference>
<dbReference type="InterPro" id="IPR008248">
    <property type="entry name" value="CheB-like"/>
</dbReference>
<dbReference type="EC" id="3.5.1.44" evidence="5"/>
<dbReference type="PIRSF" id="PIRSF000876">
    <property type="entry name" value="RR_chemtxs_CheB"/>
    <property type="match status" value="1"/>
</dbReference>
<dbReference type="GO" id="GO:0005737">
    <property type="term" value="C:cytoplasm"/>
    <property type="evidence" value="ECO:0007669"/>
    <property type="project" value="UniProtKB-SubCell"/>
</dbReference>
<evidence type="ECO:0000256" key="7">
    <source>
        <dbReference type="PROSITE-ProRule" id="PRU00169"/>
    </source>
</evidence>
<dbReference type="CDD" id="cd16432">
    <property type="entry name" value="CheB_Rec"/>
    <property type="match status" value="1"/>
</dbReference>
<comment type="catalytic activity">
    <reaction evidence="4 5">
        <text>[protein]-L-glutamate 5-O-methyl ester + H2O = L-glutamyl-[protein] + methanol + H(+)</text>
        <dbReference type="Rhea" id="RHEA:23236"/>
        <dbReference type="Rhea" id="RHEA-COMP:10208"/>
        <dbReference type="Rhea" id="RHEA-COMP:10311"/>
        <dbReference type="ChEBI" id="CHEBI:15377"/>
        <dbReference type="ChEBI" id="CHEBI:15378"/>
        <dbReference type="ChEBI" id="CHEBI:17790"/>
        <dbReference type="ChEBI" id="CHEBI:29973"/>
        <dbReference type="ChEBI" id="CHEBI:82795"/>
        <dbReference type="EC" id="3.1.1.61"/>
    </reaction>
</comment>
<dbReference type="InterPro" id="IPR011006">
    <property type="entry name" value="CheY-like_superfamily"/>
</dbReference>
<dbReference type="GO" id="GO:0006935">
    <property type="term" value="P:chemotaxis"/>
    <property type="evidence" value="ECO:0007669"/>
    <property type="project" value="UniProtKB-UniRule"/>
</dbReference>
<dbReference type="GO" id="GO:0008984">
    <property type="term" value="F:protein-glutamate methylesterase activity"/>
    <property type="evidence" value="ECO:0007669"/>
    <property type="project" value="UniProtKB-UniRule"/>
</dbReference>
<dbReference type="GO" id="GO:0000156">
    <property type="term" value="F:phosphorelay response regulator activity"/>
    <property type="evidence" value="ECO:0007669"/>
    <property type="project" value="InterPro"/>
</dbReference>
<keyword evidence="1 5" id="KW-0963">Cytoplasm</keyword>
<accession>A0A0D1KPF3</accession>
<feature type="modified residue" description="4-aspartylphosphate" evidence="5 7">
    <location>
        <position position="55"/>
    </location>
</feature>
<comment type="catalytic activity">
    <reaction evidence="5">
        <text>L-glutaminyl-[protein] + H2O = L-glutamyl-[protein] + NH4(+)</text>
        <dbReference type="Rhea" id="RHEA:16441"/>
        <dbReference type="Rhea" id="RHEA-COMP:10207"/>
        <dbReference type="Rhea" id="RHEA-COMP:10208"/>
        <dbReference type="ChEBI" id="CHEBI:15377"/>
        <dbReference type="ChEBI" id="CHEBI:28938"/>
        <dbReference type="ChEBI" id="CHEBI:29973"/>
        <dbReference type="ChEBI" id="CHEBI:30011"/>
        <dbReference type="EC" id="3.5.1.44"/>
    </reaction>
</comment>
<dbReference type="Gene3D" id="3.40.50.2300">
    <property type="match status" value="1"/>
</dbReference>
<dbReference type="PROSITE" id="PS50110">
    <property type="entry name" value="RESPONSE_REGULATORY"/>
    <property type="match status" value="1"/>
</dbReference>
<evidence type="ECO:0000256" key="4">
    <source>
        <dbReference type="ARBA" id="ARBA00048267"/>
    </source>
</evidence>
<dbReference type="PROSITE" id="PS50122">
    <property type="entry name" value="CHEB"/>
    <property type="match status" value="1"/>
</dbReference>
<comment type="function">
    <text evidence="5">Involved in chemotaxis. Part of a chemotaxis signal transduction system that modulates chemotaxis in response to various stimuli. Catalyzes the demethylation of specific methylglutamate residues introduced into the chemoreceptors (methyl-accepting chemotaxis proteins or MCP) by CheR. Also mediates the irreversible deamidation of specific glutamine residues to glutamic acid.</text>
</comment>
<gene>
    <name evidence="5" type="primary">cheB</name>
    <name evidence="10" type="ORF">SR41_15070</name>
</gene>
<dbReference type="NCBIfam" id="NF009206">
    <property type="entry name" value="PRK12555.1"/>
    <property type="match status" value="1"/>
</dbReference>
<protein>
    <recommendedName>
        <fullName evidence="5">Protein-glutamate methylesterase/protein-glutamine glutaminase</fullName>
        <ecNumber evidence="5">3.1.1.61</ecNumber>
        <ecNumber evidence="5">3.5.1.44</ecNumber>
    </recommendedName>
</protein>
<dbReference type="GO" id="GO:0050568">
    <property type="term" value="F:protein-glutamine glutaminase activity"/>
    <property type="evidence" value="ECO:0007669"/>
    <property type="project" value="UniProtKB-UniRule"/>
</dbReference>
<evidence type="ECO:0000256" key="5">
    <source>
        <dbReference type="HAMAP-Rule" id="MF_00099"/>
    </source>
</evidence>
<keyword evidence="5 7" id="KW-0597">Phosphoprotein</keyword>
<comment type="subcellular location">
    <subcellularLocation>
        <location evidence="5">Cytoplasm</location>
    </subcellularLocation>
</comment>
<organism evidence="10 11">
    <name type="scientific">Sphingomonas melonis</name>
    <dbReference type="NCBI Taxonomy" id="152682"/>
    <lineage>
        <taxon>Bacteria</taxon>
        <taxon>Pseudomonadati</taxon>
        <taxon>Pseudomonadota</taxon>
        <taxon>Alphaproteobacteria</taxon>
        <taxon>Sphingomonadales</taxon>
        <taxon>Sphingomonadaceae</taxon>
        <taxon>Sphingomonas</taxon>
    </lineage>
</organism>
<feature type="active site" evidence="5 6">
    <location>
        <position position="161"/>
    </location>
</feature>
<dbReference type="InterPro" id="IPR035909">
    <property type="entry name" value="CheB_C"/>
</dbReference>